<sequence>AWSYIKDLASDSMQGRKSGQPSGTMGEEYVASKFKEWGLEPAGDNGTYFQSFTIEHRNIKEGVKLEIIAEKTRRDFYYGEDWRVQRFSGSGHFTAELVFVGYGIHAPDKEHDDYAGVDVKGKIVLFTTETPQRLEKKLGNATKIEKRIETAQKLGARGAIFFRLSTTSSRYFRVRLKKEQYKPDFVVLSVERKVMDFIFKDLSTEIRYSIPAMGRKAKLPKTLETGVKAFVSVNAIFDEKRPTRNVLAKITGSDKVLK</sequence>
<dbReference type="SUPFAM" id="SSF52025">
    <property type="entry name" value="PA domain"/>
    <property type="match status" value="1"/>
</dbReference>
<dbReference type="Gene3D" id="3.50.30.30">
    <property type="match status" value="1"/>
</dbReference>
<dbReference type="SUPFAM" id="SSF53187">
    <property type="entry name" value="Zn-dependent exopeptidases"/>
    <property type="match status" value="1"/>
</dbReference>
<dbReference type="InterPro" id="IPR003137">
    <property type="entry name" value="PA_domain"/>
</dbReference>
<accession>X1HGD1</accession>
<dbReference type="AlphaFoldDB" id="X1HGD1"/>
<proteinExistence type="predicted"/>
<dbReference type="EMBL" id="BARU01033528">
    <property type="protein sequence ID" value="GAH68462.1"/>
    <property type="molecule type" value="Genomic_DNA"/>
</dbReference>
<feature type="non-terminal residue" evidence="2">
    <location>
        <position position="1"/>
    </location>
</feature>
<protein>
    <recommendedName>
        <fullName evidence="1">PA domain-containing protein</fullName>
    </recommendedName>
</protein>
<name>X1HGD1_9ZZZZ</name>
<dbReference type="Gene3D" id="3.40.630.10">
    <property type="entry name" value="Zn peptidases"/>
    <property type="match status" value="1"/>
</dbReference>
<feature type="domain" description="PA" evidence="1">
    <location>
        <begin position="94"/>
        <end position="163"/>
    </location>
</feature>
<dbReference type="InterPro" id="IPR046450">
    <property type="entry name" value="PA_dom_sf"/>
</dbReference>
<feature type="non-terminal residue" evidence="2">
    <location>
        <position position="258"/>
    </location>
</feature>
<evidence type="ECO:0000259" key="1">
    <source>
        <dbReference type="Pfam" id="PF02225"/>
    </source>
</evidence>
<gene>
    <name evidence="2" type="ORF">S03H2_52742</name>
</gene>
<dbReference type="Pfam" id="PF02225">
    <property type="entry name" value="PA"/>
    <property type="match status" value="1"/>
</dbReference>
<reference evidence="2" key="1">
    <citation type="journal article" date="2014" name="Front. Microbiol.">
        <title>High frequency of phylogenetically diverse reductive dehalogenase-homologous genes in deep subseafloor sedimentary metagenomes.</title>
        <authorList>
            <person name="Kawai M."/>
            <person name="Futagami T."/>
            <person name="Toyoda A."/>
            <person name="Takaki Y."/>
            <person name="Nishi S."/>
            <person name="Hori S."/>
            <person name="Arai W."/>
            <person name="Tsubouchi T."/>
            <person name="Morono Y."/>
            <person name="Uchiyama I."/>
            <person name="Ito T."/>
            <person name="Fujiyama A."/>
            <person name="Inagaki F."/>
            <person name="Takami H."/>
        </authorList>
    </citation>
    <scope>NUCLEOTIDE SEQUENCE</scope>
    <source>
        <strain evidence="2">Expedition CK06-06</strain>
    </source>
</reference>
<evidence type="ECO:0000313" key="2">
    <source>
        <dbReference type="EMBL" id="GAH68462.1"/>
    </source>
</evidence>
<comment type="caution">
    <text evidence="2">The sequence shown here is derived from an EMBL/GenBank/DDBJ whole genome shotgun (WGS) entry which is preliminary data.</text>
</comment>
<organism evidence="2">
    <name type="scientific">marine sediment metagenome</name>
    <dbReference type="NCBI Taxonomy" id="412755"/>
    <lineage>
        <taxon>unclassified sequences</taxon>
        <taxon>metagenomes</taxon>
        <taxon>ecological metagenomes</taxon>
    </lineage>
</organism>